<dbReference type="PANTHER" id="PTHR37828">
    <property type="entry name" value="GSR2449 PROTEIN"/>
    <property type="match status" value="1"/>
</dbReference>
<evidence type="ECO:0000313" key="4">
    <source>
        <dbReference type="Proteomes" id="UP000076490"/>
    </source>
</evidence>
<dbReference type="RefSeq" id="WP_063180475.1">
    <property type="nucleotide sequence ID" value="NZ_LQNT01000009.1"/>
</dbReference>
<dbReference type="Proteomes" id="UP000076490">
    <property type="component" value="Unassembled WGS sequence"/>
</dbReference>
<organism evidence="3 4">
    <name type="scientific">Bhargavaea cecembensis</name>
    <dbReference type="NCBI Taxonomy" id="394098"/>
    <lineage>
        <taxon>Bacteria</taxon>
        <taxon>Bacillati</taxon>
        <taxon>Bacillota</taxon>
        <taxon>Bacilli</taxon>
        <taxon>Bacillales</taxon>
        <taxon>Caryophanaceae</taxon>
        <taxon>Bhargavaea</taxon>
    </lineage>
</organism>
<name>A0A165H3R6_9BACL</name>
<gene>
    <name evidence="3" type="ORF">AV656_07235</name>
</gene>
<evidence type="ECO:0000259" key="2">
    <source>
        <dbReference type="Pfam" id="PF03795"/>
    </source>
</evidence>
<comment type="caution">
    <text evidence="3">The sequence shown here is derived from an EMBL/GenBank/DDBJ whole genome shotgun (WGS) entry which is preliminary data.</text>
</comment>
<dbReference type="SUPFAM" id="SSF54909">
    <property type="entry name" value="Dimeric alpha+beta barrel"/>
    <property type="match status" value="1"/>
</dbReference>
<reference evidence="3 4" key="1">
    <citation type="submission" date="2016-01" db="EMBL/GenBank/DDBJ databases">
        <title>Whole genome sequencing of Bhargavaea cecembensis T14.</title>
        <authorList>
            <person name="Hong K.W."/>
        </authorList>
    </citation>
    <scope>NUCLEOTIDE SEQUENCE [LARGE SCALE GENOMIC DNA]</scope>
    <source>
        <strain evidence="3 4">T14</strain>
    </source>
</reference>
<dbReference type="Gene3D" id="3.30.70.1060">
    <property type="entry name" value="Dimeric alpha+beta barrel"/>
    <property type="match status" value="1"/>
</dbReference>
<dbReference type="Pfam" id="PF03795">
    <property type="entry name" value="YCII"/>
    <property type="match status" value="1"/>
</dbReference>
<evidence type="ECO:0000313" key="3">
    <source>
        <dbReference type="EMBL" id="KZE38689.1"/>
    </source>
</evidence>
<evidence type="ECO:0000256" key="1">
    <source>
        <dbReference type="ARBA" id="ARBA00007689"/>
    </source>
</evidence>
<dbReference type="EMBL" id="LQNT01000009">
    <property type="protein sequence ID" value="KZE38689.1"/>
    <property type="molecule type" value="Genomic_DNA"/>
</dbReference>
<comment type="similarity">
    <text evidence="1">Belongs to the YciI family.</text>
</comment>
<feature type="domain" description="YCII-related" evidence="2">
    <location>
        <begin position="4"/>
        <end position="82"/>
    </location>
</feature>
<protein>
    <recommendedName>
        <fullName evidence="2">YCII-related domain-containing protein</fullName>
    </recommendedName>
</protein>
<dbReference type="OrthoDB" id="162319at2"/>
<dbReference type="InterPro" id="IPR005545">
    <property type="entry name" value="YCII"/>
</dbReference>
<dbReference type="PANTHER" id="PTHR37828:SF1">
    <property type="entry name" value="YCII-RELATED DOMAIN-CONTAINING PROTEIN"/>
    <property type="match status" value="1"/>
</dbReference>
<dbReference type="AlphaFoldDB" id="A0A165H3R6"/>
<sequence length="87" mass="9810">MSYYVVYLPMKDEELSQTYRPDHLAFVDEQIEKGNVKAKGKFADGSGGMVIYQAESLEAAEKIAMQDPYVEKGARGIEIKEWIGTFV</sequence>
<proteinExistence type="inferred from homology"/>
<dbReference type="InterPro" id="IPR011008">
    <property type="entry name" value="Dimeric_a/b-barrel"/>
</dbReference>
<accession>A0A165H3R6</accession>